<dbReference type="Pfam" id="PF01979">
    <property type="entry name" value="Amidohydro_1"/>
    <property type="match status" value="1"/>
</dbReference>
<feature type="chain" id="PRO_5006061523" evidence="1">
    <location>
        <begin position="27"/>
        <end position="458"/>
    </location>
</feature>
<dbReference type="SUPFAM" id="SSF51338">
    <property type="entry name" value="Composite domain of metallo-dependent hydrolases"/>
    <property type="match status" value="2"/>
</dbReference>
<dbReference type="GeneID" id="55494341"/>
<dbReference type="PANTHER" id="PTHR43135">
    <property type="entry name" value="ALPHA-D-RIBOSE 1-METHYLPHOSPHONATE 5-TRIPHOSPHATE DIPHOSPHATASE"/>
    <property type="match status" value="1"/>
</dbReference>
<dbReference type="PANTHER" id="PTHR43135:SF3">
    <property type="entry name" value="ALPHA-D-RIBOSE 1-METHYLPHOSPHONATE 5-TRIPHOSPHATE DIPHOSPHATASE"/>
    <property type="match status" value="1"/>
</dbReference>
<accession>A0A0P1EGK1</accession>
<dbReference type="InterPro" id="IPR057744">
    <property type="entry name" value="OTAase-like"/>
</dbReference>
<dbReference type="Gene3D" id="3.20.20.140">
    <property type="entry name" value="Metal-dependent hydrolases"/>
    <property type="match status" value="1"/>
</dbReference>
<feature type="signal peptide" evidence="1">
    <location>
        <begin position="1"/>
        <end position="26"/>
    </location>
</feature>
<dbReference type="AlphaFoldDB" id="A0A0P1EGK1"/>
<keyword evidence="1" id="KW-0732">Signal</keyword>
<evidence type="ECO:0000313" key="3">
    <source>
        <dbReference type="EMBL" id="CUH48986.1"/>
    </source>
</evidence>
<evidence type="ECO:0000313" key="4">
    <source>
        <dbReference type="Proteomes" id="UP000050783"/>
    </source>
</evidence>
<sequence length="458" mass="49014">MSTIAFIRMLFIAFAVVGVSGTTAVADEAPAQTLFTNVNVFDGVNDGLLENANVLVEGNLIKTVSTAAISAGGATVINGEGRTLMPGLMDMHTHLSIVRELSTARHELSPLAHGAIAMKRAEGMLMNGFTTVMDVGGPAIYLKDLIDGDAGFFGPRIYSAEAFITQTNGHGDFRTRMEYNPNNSGGIRSWYEYYTACIADGVTEIRRCGRENFRKGATHLKMMVGGGVSSRFDPLHGLQGSPEEIAAAVEVARNMKTFVTVHAYTDESVRMAVEAGVPHILHAPLITEDTAKLMGEKGVYMQPNLEAVLGLTEENAAAFLSPASFAKWKSIYDEYPVAMEAAIKHGVKIVFGTDLLSQWNQTLAFDKTAALELLQLEKYLGAAGALRAATSTAAEVIDLMGPNDPYQEGAKGVVAEGAYADLLLVDGNVLEDLALLTDPGKNLVVIMKDGVIYKNTLN</sequence>
<dbReference type="STRING" id="81569.RUM4293_00930"/>
<dbReference type="RefSeq" id="WP_158507044.1">
    <property type="nucleotide sequence ID" value="NZ_CYPU01000049.1"/>
</dbReference>
<dbReference type="Gene3D" id="2.30.40.10">
    <property type="entry name" value="Urease, subunit C, domain 1"/>
    <property type="match status" value="1"/>
</dbReference>
<dbReference type="OrthoDB" id="9765769at2"/>
<dbReference type="InterPro" id="IPR006680">
    <property type="entry name" value="Amidohydro-rel"/>
</dbReference>
<dbReference type="InterPro" id="IPR051781">
    <property type="entry name" value="Metallo-dep_Hydrolase"/>
</dbReference>
<dbReference type="SUPFAM" id="SSF51556">
    <property type="entry name" value="Metallo-dependent hydrolases"/>
    <property type="match status" value="1"/>
</dbReference>
<feature type="domain" description="Amidohydrolase-related" evidence="2">
    <location>
        <begin position="83"/>
        <end position="447"/>
    </location>
</feature>
<reference evidence="3 4" key="1">
    <citation type="submission" date="2015-09" db="EMBL/GenBank/DDBJ databases">
        <authorList>
            <consortium name="Swine Surveillance"/>
        </authorList>
    </citation>
    <scope>NUCLEOTIDE SEQUENCE [LARGE SCALE GENOMIC DNA]</scope>
    <source>
        <strain evidence="3 4">CECT 4292</strain>
    </source>
</reference>
<dbReference type="InterPro" id="IPR011059">
    <property type="entry name" value="Metal-dep_hydrolase_composite"/>
</dbReference>
<name>A0A0P1EGK1_9RHOB</name>
<dbReference type="CDD" id="cd01299">
    <property type="entry name" value="Met_dep_hydrolase_A"/>
    <property type="match status" value="1"/>
</dbReference>
<dbReference type="EMBL" id="CYPU01000049">
    <property type="protein sequence ID" value="CUH48986.1"/>
    <property type="molecule type" value="Genomic_DNA"/>
</dbReference>
<evidence type="ECO:0000256" key="1">
    <source>
        <dbReference type="SAM" id="SignalP"/>
    </source>
</evidence>
<dbReference type="GO" id="GO:0016810">
    <property type="term" value="F:hydrolase activity, acting on carbon-nitrogen (but not peptide) bonds"/>
    <property type="evidence" value="ECO:0007669"/>
    <property type="project" value="InterPro"/>
</dbReference>
<organism evidence="3 4">
    <name type="scientific">Ruegeria atlantica</name>
    <dbReference type="NCBI Taxonomy" id="81569"/>
    <lineage>
        <taxon>Bacteria</taxon>
        <taxon>Pseudomonadati</taxon>
        <taxon>Pseudomonadota</taxon>
        <taxon>Alphaproteobacteria</taxon>
        <taxon>Rhodobacterales</taxon>
        <taxon>Roseobacteraceae</taxon>
        <taxon>Ruegeria</taxon>
    </lineage>
</organism>
<dbReference type="Proteomes" id="UP000050783">
    <property type="component" value="Unassembled WGS sequence"/>
</dbReference>
<gene>
    <name evidence="3" type="ORF">RUA4292_03178</name>
</gene>
<proteinExistence type="predicted"/>
<protein>
    <submittedName>
        <fullName evidence="3">D-glutamate deacylase</fullName>
    </submittedName>
</protein>
<dbReference type="InterPro" id="IPR032466">
    <property type="entry name" value="Metal_Hydrolase"/>
</dbReference>
<evidence type="ECO:0000259" key="2">
    <source>
        <dbReference type="Pfam" id="PF01979"/>
    </source>
</evidence>